<dbReference type="InterPro" id="IPR006035">
    <property type="entry name" value="Ureohydrolase"/>
</dbReference>
<evidence type="ECO:0000313" key="5">
    <source>
        <dbReference type="EMBL" id="CAD7614797.1"/>
    </source>
</evidence>
<name>A0A7R9PSZ6_TIMGE</name>
<protein>
    <submittedName>
        <fullName evidence="5">Uncharacterized protein</fullName>
    </submittedName>
</protein>
<accession>A0A7R9PSZ6</accession>
<dbReference type="PROSITE" id="PS51409">
    <property type="entry name" value="ARGINASE_2"/>
    <property type="match status" value="1"/>
</dbReference>
<dbReference type="PANTHER" id="PTHR43782:SF3">
    <property type="entry name" value="ARGINASE"/>
    <property type="match status" value="1"/>
</dbReference>
<proteinExistence type="inferred from homology"/>
<sequence>MYHTERQVNSATQQTLWCMHYAETQEKVQAMMKDGRVCVNLCGDHSLSIGTIDGHAEARGNVAVLLVNAHADLNTADTSLTRTSTA</sequence>
<dbReference type="SUPFAM" id="SSF52768">
    <property type="entry name" value="Arginase/deacetylase"/>
    <property type="match status" value="1"/>
</dbReference>
<dbReference type="AlphaFoldDB" id="A0A7R9PSZ6"/>
<reference evidence="5" key="1">
    <citation type="submission" date="2020-11" db="EMBL/GenBank/DDBJ databases">
        <authorList>
            <person name="Tran Van P."/>
        </authorList>
    </citation>
    <scope>NUCLEOTIDE SEQUENCE</scope>
</reference>
<evidence type="ECO:0000256" key="2">
    <source>
        <dbReference type="ARBA" id="ARBA00022801"/>
    </source>
</evidence>
<dbReference type="GO" id="GO:0030145">
    <property type="term" value="F:manganese ion binding"/>
    <property type="evidence" value="ECO:0007669"/>
    <property type="project" value="TreeGrafter"/>
</dbReference>
<keyword evidence="1" id="KW-0479">Metal-binding</keyword>
<evidence type="ECO:0000256" key="1">
    <source>
        <dbReference type="ARBA" id="ARBA00022723"/>
    </source>
</evidence>
<organism evidence="5">
    <name type="scientific">Timema genevievae</name>
    <name type="common">Walking stick</name>
    <dbReference type="NCBI Taxonomy" id="629358"/>
    <lineage>
        <taxon>Eukaryota</taxon>
        <taxon>Metazoa</taxon>
        <taxon>Ecdysozoa</taxon>
        <taxon>Arthropoda</taxon>
        <taxon>Hexapoda</taxon>
        <taxon>Insecta</taxon>
        <taxon>Pterygota</taxon>
        <taxon>Neoptera</taxon>
        <taxon>Polyneoptera</taxon>
        <taxon>Phasmatodea</taxon>
        <taxon>Timematodea</taxon>
        <taxon>Timematoidea</taxon>
        <taxon>Timematidae</taxon>
        <taxon>Timema</taxon>
    </lineage>
</organism>
<evidence type="ECO:0000256" key="4">
    <source>
        <dbReference type="PROSITE-ProRule" id="PRU00742"/>
    </source>
</evidence>
<gene>
    <name evidence="5" type="ORF">TGEB3V08_LOCUS11469</name>
</gene>
<comment type="similarity">
    <text evidence="4">Belongs to the arginase family.</text>
</comment>
<dbReference type="GO" id="GO:0005829">
    <property type="term" value="C:cytosol"/>
    <property type="evidence" value="ECO:0007669"/>
    <property type="project" value="TreeGrafter"/>
</dbReference>
<dbReference type="Pfam" id="PF00491">
    <property type="entry name" value="Arginase"/>
    <property type="match status" value="1"/>
</dbReference>
<dbReference type="Gene3D" id="3.40.800.10">
    <property type="entry name" value="Ureohydrolase domain"/>
    <property type="match status" value="1"/>
</dbReference>
<dbReference type="PANTHER" id="PTHR43782">
    <property type="entry name" value="ARGINASE"/>
    <property type="match status" value="1"/>
</dbReference>
<dbReference type="EMBL" id="OE850614">
    <property type="protein sequence ID" value="CAD7614797.1"/>
    <property type="molecule type" value="Genomic_DNA"/>
</dbReference>
<evidence type="ECO:0000256" key="3">
    <source>
        <dbReference type="ARBA" id="ARBA00023211"/>
    </source>
</evidence>
<dbReference type="PRINTS" id="PR00116">
    <property type="entry name" value="ARGINASE"/>
</dbReference>
<keyword evidence="3" id="KW-0464">Manganese</keyword>
<keyword evidence="2" id="KW-0378">Hydrolase</keyword>
<dbReference type="InterPro" id="IPR023696">
    <property type="entry name" value="Ureohydrolase_dom_sf"/>
</dbReference>
<dbReference type="GO" id="GO:0005634">
    <property type="term" value="C:nucleus"/>
    <property type="evidence" value="ECO:0007669"/>
    <property type="project" value="TreeGrafter"/>
</dbReference>
<dbReference type="GO" id="GO:0004053">
    <property type="term" value="F:arginase activity"/>
    <property type="evidence" value="ECO:0007669"/>
    <property type="project" value="TreeGrafter"/>
</dbReference>